<proteinExistence type="predicted"/>
<evidence type="ECO:0000313" key="2">
    <source>
        <dbReference type="EMBL" id="QIG58379.1"/>
    </source>
</evidence>
<dbReference type="Proteomes" id="UP000503444">
    <property type="component" value="Segment"/>
</dbReference>
<dbReference type="RefSeq" id="YP_009856187.1">
    <property type="nucleotide sequence ID" value="NC_048850.1"/>
</dbReference>
<feature type="region of interest" description="Disordered" evidence="1">
    <location>
        <begin position="131"/>
        <end position="154"/>
    </location>
</feature>
<evidence type="ECO:0000313" key="3">
    <source>
        <dbReference type="Proteomes" id="UP000503444"/>
    </source>
</evidence>
<reference evidence="2 3" key="1">
    <citation type="submission" date="2020-01" db="EMBL/GenBank/DDBJ databases">
        <authorList>
            <person name="McLean J."/>
            <person name="Elizabeth H."/>
            <person name="Mathew S."/>
            <person name="Zack K.M."/>
            <person name="Garlena R.A."/>
            <person name="Russell D.A."/>
            <person name="Pope W.H."/>
            <person name="Jacobs-Sera D."/>
            <person name="Hatfull G.F."/>
        </authorList>
    </citation>
    <scope>NUCLEOTIDE SEQUENCE [LARGE SCALE GENOMIC DNA]</scope>
</reference>
<dbReference type="KEGG" id="vg:55627031"/>
<feature type="compositionally biased region" description="Basic residues" evidence="1">
    <location>
        <begin position="145"/>
        <end position="154"/>
    </location>
</feature>
<keyword evidence="3" id="KW-1185">Reference proteome</keyword>
<dbReference type="Pfam" id="PF25673">
    <property type="entry name" value="Terminase_7"/>
    <property type="match status" value="1"/>
</dbReference>
<sequence>MAGKGPRPKENAVRRNVNPTGLRVYKAEPVAQPELPEFDVQIEVDGQLIAQRFEWPAATRRWWEVWGSEPMAQDFTATDWDFLLDTALLHAKVWGQGDLKLLPELRLRVSKMGATSEDRARLRITYAAADEADERRSTSTGSSARSRRGPLKAV</sequence>
<evidence type="ECO:0000256" key="1">
    <source>
        <dbReference type="SAM" id="MobiDB-lite"/>
    </source>
</evidence>
<organism evidence="2 3">
    <name type="scientific">Mycobacterium phage Cornie</name>
    <dbReference type="NCBI Taxonomy" id="2704043"/>
    <lineage>
        <taxon>Viruses</taxon>
        <taxon>Duplodnaviria</taxon>
        <taxon>Heunggongvirae</taxon>
        <taxon>Uroviricota</taxon>
        <taxon>Caudoviricetes</taxon>
        <taxon>Gracegardnervirinae</taxon>
        <taxon>Cornievirus</taxon>
        <taxon>Cornievirus cornie</taxon>
        <taxon>Mycobacterium virus Cornie</taxon>
    </lineage>
</organism>
<dbReference type="EMBL" id="MN908688">
    <property type="protein sequence ID" value="QIG58379.1"/>
    <property type="molecule type" value="Genomic_DNA"/>
</dbReference>
<gene>
    <name evidence="2" type="primary">1</name>
    <name evidence="2" type="ORF">SEA_CORNIE_1</name>
</gene>
<accession>A0A6G6XJT9</accession>
<protein>
    <recommendedName>
        <fullName evidence="4">Terminase small subunit</fullName>
    </recommendedName>
</protein>
<name>A0A6G6XJT9_9CAUD</name>
<dbReference type="InterPro" id="IPR057972">
    <property type="entry name" value="Terminase_7"/>
</dbReference>
<evidence type="ECO:0008006" key="4">
    <source>
        <dbReference type="Google" id="ProtNLM"/>
    </source>
</evidence>
<dbReference type="GeneID" id="55627031"/>